<organism evidence="6 7">
    <name type="scientific">Methanobrevibacter smithii</name>
    <dbReference type="NCBI Taxonomy" id="2173"/>
    <lineage>
        <taxon>Archaea</taxon>
        <taxon>Methanobacteriati</taxon>
        <taxon>Methanobacteriota</taxon>
        <taxon>Methanomada group</taxon>
        <taxon>Methanobacteria</taxon>
        <taxon>Methanobacteriales</taxon>
        <taxon>Methanobacteriaceae</taxon>
        <taxon>Methanobrevibacter</taxon>
    </lineage>
</organism>
<dbReference type="InterPro" id="IPR004603">
    <property type="entry name" value="DNA_mismatch_endonuc_vsr"/>
</dbReference>
<evidence type="ECO:0000313" key="7">
    <source>
        <dbReference type="Proteomes" id="UP000232133"/>
    </source>
</evidence>
<proteinExistence type="predicted"/>
<evidence type="ECO:0000256" key="1">
    <source>
        <dbReference type="ARBA" id="ARBA00022722"/>
    </source>
</evidence>
<evidence type="ECO:0000256" key="2">
    <source>
        <dbReference type="ARBA" id="ARBA00022759"/>
    </source>
</evidence>
<dbReference type="AlphaFoldDB" id="A0A2H4U7G6"/>
<evidence type="ECO:0000256" key="5">
    <source>
        <dbReference type="ARBA" id="ARBA00023204"/>
    </source>
</evidence>
<dbReference type="PIRSF" id="PIRSF018267">
    <property type="entry name" value="VSR_endonuc"/>
    <property type="match status" value="1"/>
</dbReference>
<dbReference type="CDD" id="cd00221">
    <property type="entry name" value="Vsr"/>
    <property type="match status" value="1"/>
</dbReference>
<gene>
    <name evidence="6" type="ORF">BK798_06410</name>
</gene>
<name>A0A2H4U7G6_METSM</name>
<protein>
    <submittedName>
        <fullName evidence="6">Very short patch repair endonuclease</fullName>
    </submittedName>
</protein>
<keyword evidence="5" id="KW-0234">DNA repair</keyword>
<dbReference type="Pfam" id="PF03852">
    <property type="entry name" value="Vsr"/>
    <property type="match status" value="1"/>
</dbReference>
<keyword evidence="2 6" id="KW-0255">Endonuclease</keyword>
<dbReference type="GO" id="GO:0004519">
    <property type="term" value="F:endonuclease activity"/>
    <property type="evidence" value="ECO:0007669"/>
    <property type="project" value="UniProtKB-KW"/>
</dbReference>
<evidence type="ECO:0000256" key="4">
    <source>
        <dbReference type="ARBA" id="ARBA00022801"/>
    </source>
</evidence>
<evidence type="ECO:0000313" key="6">
    <source>
        <dbReference type="EMBL" id="ATZ60075.1"/>
    </source>
</evidence>
<dbReference type="GO" id="GO:0006298">
    <property type="term" value="P:mismatch repair"/>
    <property type="evidence" value="ECO:0007669"/>
    <property type="project" value="InterPro"/>
</dbReference>
<dbReference type="Proteomes" id="UP000232133">
    <property type="component" value="Chromosome"/>
</dbReference>
<dbReference type="GO" id="GO:0016787">
    <property type="term" value="F:hydrolase activity"/>
    <property type="evidence" value="ECO:0007669"/>
    <property type="project" value="UniProtKB-KW"/>
</dbReference>
<dbReference type="SUPFAM" id="SSF52980">
    <property type="entry name" value="Restriction endonuclease-like"/>
    <property type="match status" value="1"/>
</dbReference>
<dbReference type="NCBIfam" id="TIGR00632">
    <property type="entry name" value="vsr"/>
    <property type="match status" value="1"/>
</dbReference>
<keyword evidence="3" id="KW-0227">DNA damage</keyword>
<dbReference type="Gene3D" id="3.40.960.10">
    <property type="entry name" value="VSR Endonuclease"/>
    <property type="match status" value="1"/>
</dbReference>
<dbReference type="InterPro" id="IPR011335">
    <property type="entry name" value="Restrct_endonuc-II-like"/>
</dbReference>
<sequence length="146" mass="17671">MSKLIYMVDKVRKEVRSYNMSRIRSKDTKPEILVRSYLFSKGLRFRKNDKRYPGSPDVVLPKYKTIVFVHGCFWHLHDGCKYAVMPKSNVDFWKKKLYRNKERDEENQKELEEMGWNVITVWECELKKDKVEQTLEDLYTQITSEH</sequence>
<dbReference type="EMBL" id="CP017803">
    <property type="protein sequence ID" value="ATZ60075.1"/>
    <property type="molecule type" value="Genomic_DNA"/>
</dbReference>
<accession>A0A2H4U7G6</accession>
<dbReference type="REBASE" id="226111">
    <property type="entry name" value="V.MsmKB11ORF6425P"/>
</dbReference>
<keyword evidence="4" id="KW-0378">Hydrolase</keyword>
<reference evidence="6 7" key="1">
    <citation type="submission" date="2016-10" db="EMBL/GenBank/DDBJ databases">
        <authorList>
            <person name="Varghese N."/>
        </authorList>
    </citation>
    <scope>NUCLEOTIDE SEQUENCE [LARGE SCALE GENOMIC DNA]</scope>
    <source>
        <strain evidence="6 7">KB11</strain>
    </source>
</reference>
<evidence type="ECO:0000256" key="3">
    <source>
        <dbReference type="ARBA" id="ARBA00022763"/>
    </source>
</evidence>
<keyword evidence="1" id="KW-0540">Nuclease</keyword>